<dbReference type="CDD" id="cd16480">
    <property type="entry name" value="RING-H2_TRAIP"/>
    <property type="match status" value="1"/>
</dbReference>
<accession>A0AAE1KQG1</accession>
<dbReference type="GO" id="GO:0090734">
    <property type="term" value="C:site of DNA damage"/>
    <property type="evidence" value="ECO:0007669"/>
    <property type="project" value="TreeGrafter"/>
</dbReference>
<evidence type="ECO:0000256" key="3">
    <source>
        <dbReference type="PROSITE-ProRule" id="PRU00175"/>
    </source>
</evidence>
<sequence>MRVGCVICGDLFVPSEDISATPCGHTFHSICLIQWIERSKSCPQCRHKATLKSLVKLFFDTSSADNGEQDPDTLQQQLDGQKFQVRLKDQEINKLKETSGTLTTQNRALREEYKSLERQLKVKESTVLALKTQLQFMDRITKEAQKAKDESKNLREQLKILQNVETVVSGLTRDVEVMLVSYSNNPDSTKALATFCSILKKELNKTIDDKKKLRDEVSLMRRKVKESRQNYDTVAKKLSTVEQINTNLNDDIKALERENTSAKKKVIALQEAVISPSGDVKNSALHRLIAESPAPAQLKRSQREDCFTVTPEVVRKMARTAEVEVDSDEDKLCIDLPSESKNQVHKLNRRPLGDTSNKEVLSSSDHHNIFAKQRIRKRTNIGCSFQSSSNDNQVGYDGFGGHHKVEVFPKPNPLLKKKKGIRVVTKIGAASSVQTTTIKNYFQNTFDD</sequence>
<dbReference type="GO" id="GO:0016567">
    <property type="term" value="P:protein ubiquitination"/>
    <property type="evidence" value="ECO:0007669"/>
    <property type="project" value="TreeGrafter"/>
</dbReference>
<feature type="coiled-coil region" evidence="4">
    <location>
        <begin position="92"/>
        <end position="164"/>
    </location>
</feature>
<reference evidence="6" key="1">
    <citation type="submission" date="2023-10" db="EMBL/GenBank/DDBJ databases">
        <title>Genome assemblies of two species of porcelain crab, Petrolisthes cinctipes and Petrolisthes manimaculis (Anomura: Porcellanidae).</title>
        <authorList>
            <person name="Angst P."/>
        </authorList>
    </citation>
    <scope>NUCLEOTIDE SEQUENCE</scope>
    <source>
        <strain evidence="6">PB745_01</strain>
        <tissue evidence="6">Gill</tissue>
    </source>
</reference>
<dbReference type="GO" id="GO:0005634">
    <property type="term" value="C:nucleus"/>
    <property type="evidence" value="ECO:0007669"/>
    <property type="project" value="TreeGrafter"/>
</dbReference>
<dbReference type="PANTHER" id="PTHR46569">
    <property type="entry name" value="E3 UBIQUITIN-PROTEIN LIGASE TRAIP"/>
    <property type="match status" value="1"/>
</dbReference>
<dbReference type="InterPro" id="IPR013083">
    <property type="entry name" value="Znf_RING/FYVE/PHD"/>
</dbReference>
<dbReference type="PROSITE" id="PS50089">
    <property type="entry name" value="ZF_RING_2"/>
    <property type="match status" value="1"/>
</dbReference>
<dbReference type="AlphaFoldDB" id="A0AAE1KQG1"/>
<evidence type="ECO:0000256" key="1">
    <source>
        <dbReference type="ARBA" id="ARBA00022771"/>
    </source>
</evidence>
<dbReference type="Gene3D" id="3.30.40.10">
    <property type="entry name" value="Zinc/RING finger domain, C3HC4 (zinc finger)"/>
    <property type="match status" value="1"/>
</dbReference>
<comment type="caution">
    <text evidence="6">The sequence shown here is derived from an EMBL/GenBank/DDBJ whole genome shotgun (WGS) entry which is preliminary data.</text>
</comment>
<dbReference type="InterPro" id="IPR001841">
    <property type="entry name" value="Znf_RING"/>
</dbReference>
<name>A0AAE1KQG1_PETCI</name>
<dbReference type="Proteomes" id="UP001286313">
    <property type="component" value="Unassembled WGS sequence"/>
</dbReference>
<dbReference type="GO" id="GO:0031297">
    <property type="term" value="P:replication fork processing"/>
    <property type="evidence" value="ECO:0007669"/>
    <property type="project" value="TreeGrafter"/>
</dbReference>
<keyword evidence="1 3" id="KW-0479">Metal-binding</keyword>
<dbReference type="EMBL" id="JAWQEG010001401">
    <property type="protein sequence ID" value="KAK3879757.1"/>
    <property type="molecule type" value="Genomic_DNA"/>
</dbReference>
<protein>
    <recommendedName>
        <fullName evidence="5">RING-type domain-containing protein</fullName>
    </recommendedName>
</protein>
<evidence type="ECO:0000256" key="4">
    <source>
        <dbReference type="SAM" id="Coils"/>
    </source>
</evidence>
<keyword evidence="4" id="KW-0175">Coiled coil</keyword>
<dbReference type="PANTHER" id="PTHR46569:SF1">
    <property type="entry name" value="E3 UBIQUITIN-PROTEIN LIGASE RFWD3-RELATED"/>
    <property type="match status" value="1"/>
</dbReference>
<proteinExistence type="predicted"/>
<evidence type="ECO:0000313" key="6">
    <source>
        <dbReference type="EMBL" id="KAK3879757.1"/>
    </source>
</evidence>
<gene>
    <name evidence="6" type="ORF">Pcinc_015700</name>
</gene>
<keyword evidence="1 3" id="KW-0863">Zinc-finger</keyword>
<keyword evidence="7" id="KW-1185">Reference proteome</keyword>
<dbReference type="Pfam" id="PF13639">
    <property type="entry name" value="zf-RING_2"/>
    <property type="match status" value="1"/>
</dbReference>
<evidence type="ECO:0000259" key="5">
    <source>
        <dbReference type="PROSITE" id="PS50089"/>
    </source>
</evidence>
<evidence type="ECO:0000313" key="7">
    <source>
        <dbReference type="Proteomes" id="UP001286313"/>
    </source>
</evidence>
<organism evidence="6 7">
    <name type="scientific">Petrolisthes cinctipes</name>
    <name type="common">Flat porcelain crab</name>
    <dbReference type="NCBI Taxonomy" id="88211"/>
    <lineage>
        <taxon>Eukaryota</taxon>
        <taxon>Metazoa</taxon>
        <taxon>Ecdysozoa</taxon>
        <taxon>Arthropoda</taxon>
        <taxon>Crustacea</taxon>
        <taxon>Multicrustacea</taxon>
        <taxon>Malacostraca</taxon>
        <taxon>Eumalacostraca</taxon>
        <taxon>Eucarida</taxon>
        <taxon>Decapoda</taxon>
        <taxon>Pleocyemata</taxon>
        <taxon>Anomura</taxon>
        <taxon>Galatheoidea</taxon>
        <taxon>Porcellanidae</taxon>
        <taxon>Petrolisthes</taxon>
    </lineage>
</organism>
<evidence type="ECO:0000256" key="2">
    <source>
        <dbReference type="ARBA" id="ARBA00022833"/>
    </source>
</evidence>
<dbReference type="SMART" id="SM00184">
    <property type="entry name" value="RING"/>
    <property type="match status" value="1"/>
</dbReference>
<feature type="domain" description="RING-type" evidence="5">
    <location>
        <begin position="5"/>
        <end position="46"/>
    </location>
</feature>
<dbReference type="GO" id="GO:0061630">
    <property type="term" value="F:ubiquitin protein ligase activity"/>
    <property type="evidence" value="ECO:0007669"/>
    <property type="project" value="TreeGrafter"/>
</dbReference>
<keyword evidence="2" id="KW-0862">Zinc</keyword>
<feature type="coiled-coil region" evidence="4">
    <location>
        <begin position="196"/>
        <end position="272"/>
    </location>
</feature>
<dbReference type="GO" id="GO:0008270">
    <property type="term" value="F:zinc ion binding"/>
    <property type="evidence" value="ECO:0007669"/>
    <property type="project" value="UniProtKB-KW"/>
</dbReference>
<dbReference type="InterPro" id="IPR052639">
    <property type="entry name" value="TRAIP_ubiq-protein_ligase"/>
</dbReference>
<dbReference type="SUPFAM" id="SSF57850">
    <property type="entry name" value="RING/U-box"/>
    <property type="match status" value="1"/>
</dbReference>